<keyword evidence="2" id="KW-0820">tRNA-binding</keyword>
<dbReference type="AlphaFoldDB" id="A0A3R5V9J3"/>
<evidence type="ECO:0000313" key="4">
    <source>
        <dbReference type="Proteomes" id="UP000286268"/>
    </source>
</evidence>
<keyword evidence="2" id="KW-0067">ATP-binding</keyword>
<protein>
    <recommendedName>
        <fullName evidence="2">tRNA(Met) cytidine acetate ligase</fullName>
        <ecNumber evidence="2">6.3.4.-</ecNumber>
    </recommendedName>
</protein>
<dbReference type="EC" id="6.3.4.-" evidence="2"/>
<dbReference type="NCBIfam" id="NF010191">
    <property type="entry name" value="PRK13670.1"/>
    <property type="match status" value="1"/>
</dbReference>
<keyword evidence="1 2" id="KW-0819">tRNA processing</keyword>
<comment type="function">
    <text evidence="2">Catalyzes the formation of N(4)-acetylcytidine (ac(4)C) at the wobble position of elongator tRNA(Met), using acetate and ATP as substrates. First activates an acetate ion to form acetyladenylate (Ac-AMP) and then transfers the acetyl group to tRNA to form ac(4)C34.</text>
</comment>
<dbReference type="Pfam" id="PF05636">
    <property type="entry name" value="HIGH_NTase1"/>
    <property type="match status" value="1"/>
</dbReference>
<evidence type="ECO:0000313" key="3">
    <source>
        <dbReference type="EMBL" id="QAA33246.1"/>
    </source>
</evidence>
<organism evidence="3 4">
    <name type="scientific">Clostridium manihotivorum</name>
    <dbReference type="NCBI Taxonomy" id="2320868"/>
    <lineage>
        <taxon>Bacteria</taxon>
        <taxon>Bacillati</taxon>
        <taxon>Bacillota</taxon>
        <taxon>Clostridia</taxon>
        <taxon>Eubacteriales</taxon>
        <taxon>Clostridiaceae</taxon>
        <taxon>Clostridium</taxon>
    </lineage>
</organism>
<feature type="binding site" evidence="2">
    <location>
        <position position="172"/>
    </location>
    <ligand>
        <name>ATP</name>
        <dbReference type="ChEBI" id="CHEBI:30616"/>
    </ligand>
</feature>
<dbReference type="EMBL" id="CP025746">
    <property type="protein sequence ID" value="QAA33246.1"/>
    <property type="molecule type" value="Genomic_DNA"/>
</dbReference>
<dbReference type="Proteomes" id="UP000286268">
    <property type="component" value="Chromosome"/>
</dbReference>
<dbReference type="GO" id="GO:0016740">
    <property type="term" value="F:transferase activity"/>
    <property type="evidence" value="ECO:0007669"/>
    <property type="project" value="UniProtKB-KW"/>
</dbReference>
<dbReference type="GO" id="GO:0000049">
    <property type="term" value="F:tRNA binding"/>
    <property type="evidence" value="ECO:0007669"/>
    <property type="project" value="UniProtKB-KW"/>
</dbReference>
<keyword evidence="2" id="KW-0963">Cytoplasm</keyword>
<feature type="binding site" evidence="2">
    <location>
        <position position="102"/>
    </location>
    <ligand>
        <name>ATP</name>
        <dbReference type="ChEBI" id="CHEBI:30616"/>
    </ligand>
</feature>
<proteinExistence type="inferred from homology"/>
<comment type="similarity">
    <text evidence="2">Belongs to the TmcAL family.</text>
</comment>
<keyword evidence="2" id="KW-0436">Ligase</keyword>
<dbReference type="KEGG" id="cmah:C1I91_17240"/>
<keyword evidence="4" id="KW-1185">Reference proteome</keyword>
<keyword evidence="3" id="KW-0808">Transferase</keyword>
<dbReference type="InterPro" id="IPR008513">
    <property type="entry name" value="tRNA(Met)_cyd_acetate_ligase"/>
</dbReference>
<dbReference type="RefSeq" id="WP_128213971.1">
    <property type="nucleotide sequence ID" value="NZ_CP025746.1"/>
</dbReference>
<evidence type="ECO:0000256" key="1">
    <source>
        <dbReference type="ARBA" id="ARBA00022694"/>
    </source>
</evidence>
<keyword evidence="2" id="KW-0547">Nucleotide-binding</keyword>
<dbReference type="PANTHER" id="PTHR37825">
    <property type="entry name" value="TRNA(MET) CYTIDINE ACETATE LIGASE"/>
    <property type="match status" value="1"/>
</dbReference>
<dbReference type="GO" id="GO:0016879">
    <property type="term" value="F:ligase activity, forming carbon-nitrogen bonds"/>
    <property type="evidence" value="ECO:0007669"/>
    <property type="project" value="UniProtKB-UniRule"/>
</dbReference>
<dbReference type="InterPro" id="IPR014729">
    <property type="entry name" value="Rossmann-like_a/b/a_fold"/>
</dbReference>
<dbReference type="GO" id="GO:0005524">
    <property type="term" value="F:ATP binding"/>
    <property type="evidence" value="ECO:0007669"/>
    <property type="project" value="UniProtKB-KW"/>
</dbReference>
<sequence length="410" mass="46064">MNIAGIITEYNPFHNGHKLHLEETKRLTGAEGIICVMSGNFVQRGLPAILDKWTRARMAVLNGVDLVVELPTVFAVSSAEFFAKGAVDILTQTSVVNSLCFGSEAGDTKLIRSIAEILCDEPAIFKEILKKYLSSGNSFVKARSLSLIEYFNHYTDIKFSTEQLEKLLSSSNNILAIEYCKSMIKSKSSIKPLTVKRIGSSYNDKDLSSNLASATAIRELLYSNLDLNELYQYMPEPSVNIIIDSFASVDKFPSSNDFLSYIKYKLLTSPNSFSKLPDSGEGLDNKFLKEINSVYSIDELIMKVKSKRYTYTRLSRLLCQYFLGFEHYDTGTLRLTKPNYLRVLALNKTGAKIIKEIKKASDINIISKVPKKIEDTMLQIDINATNIYSLINPSVKFNSDYLISPFVENI</sequence>
<feature type="binding site" evidence="2">
    <location>
        <begin position="197"/>
        <end position="198"/>
    </location>
    <ligand>
        <name>ATP</name>
        <dbReference type="ChEBI" id="CHEBI:30616"/>
    </ligand>
</feature>
<gene>
    <name evidence="2" type="primary">tmcAL</name>
    <name evidence="3" type="ORF">C1I91_17240</name>
</gene>
<dbReference type="OrthoDB" id="9769796at2"/>
<dbReference type="GO" id="GO:0005737">
    <property type="term" value="C:cytoplasm"/>
    <property type="evidence" value="ECO:0007669"/>
    <property type="project" value="UniProtKB-SubCell"/>
</dbReference>
<dbReference type="PANTHER" id="PTHR37825:SF1">
    <property type="entry name" value="TRNA(MET) CYTIDINE ACETATE LIGASE"/>
    <property type="match status" value="1"/>
</dbReference>
<keyword evidence="2" id="KW-0694">RNA-binding</keyword>
<dbReference type="Gene3D" id="3.40.50.620">
    <property type="entry name" value="HUPs"/>
    <property type="match status" value="1"/>
</dbReference>
<reference evidence="3 4" key="1">
    <citation type="submission" date="2018-01" db="EMBL/GenBank/DDBJ databases">
        <title>Genome Sequencing and Assembly of Anaerobacter polyendosporus strain CT4.</title>
        <authorList>
            <person name="Tachaapaikoon C."/>
            <person name="Sutheeworapong S."/>
            <person name="Jenjaroenpun P."/>
            <person name="Wongsurawat T."/>
            <person name="Nookeaw I."/>
            <person name="Cheawchanlertfa P."/>
            <person name="Kosugi A."/>
            <person name="Cheevadhanarak S."/>
            <person name="Ratanakhanokchai K."/>
        </authorList>
    </citation>
    <scope>NUCLEOTIDE SEQUENCE [LARGE SCALE GENOMIC DNA]</scope>
    <source>
        <strain evidence="3 4">CT4</strain>
    </source>
</reference>
<comment type="subcellular location">
    <subcellularLocation>
        <location evidence="2">Cytoplasm</location>
    </subcellularLocation>
</comment>
<feature type="binding site" evidence="2">
    <location>
        <begin position="7"/>
        <end position="20"/>
    </location>
    <ligand>
        <name>ATP</name>
        <dbReference type="ChEBI" id="CHEBI:30616"/>
    </ligand>
</feature>
<dbReference type="GO" id="GO:0006400">
    <property type="term" value="P:tRNA modification"/>
    <property type="evidence" value="ECO:0007669"/>
    <property type="project" value="UniProtKB-UniRule"/>
</dbReference>
<comment type="catalytic activity">
    <reaction evidence="2">
        <text>cytidine(34) in elongator tRNA(Met) + acetate + ATP = N(4)-acetylcytidine(34) in elongator tRNA(Met) + AMP + diphosphate</text>
        <dbReference type="Rhea" id="RHEA:58144"/>
        <dbReference type="Rhea" id="RHEA-COMP:10693"/>
        <dbReference type="Rhea" id="RHEA-COMP:10694"/>
        <dbReference type="ChEBI" id="CHEBI:30089"/>
        <dbReference type="ChEBI" id="CHEBI:30616"/>
        <dbReference type="ChEBI" id="CHEBI:33019"/>
        <dbReference type="ChEBI" id="CHEBI:74900"/>
        <dbReference type="ChEBI" id="CHEBI:82748"/>
        <dbReference type="ChEBI" id="CHEBI:456215"/>
    </reaction>
</comment>
<dbReference type="SUPFAM" id="SSF52374">
    <property type="entry name" value="Nucleotidylyl transferase"/>
    <property type="match status" value="1"/>
</dbReference>
<dbReference type="HAMAP" id="MF_01539">
    <property type="entry name" value="TmcAL"/>
    <property type="match status" value="1"/>
</dbReference>
<evidence type="ECO:0000256" key="2">
    <source>
        <dbReference type="HAMAP-Rule" id="MF_01539"/>
    </source>
</evidence>
<name>A0A3R5V9J3_9CLOT</name>
<accession>A0A3R5V9J3</accession>